<organism evidence="2 3">
    <name type="scientific">Patiria miniata</name>
    <name type="common">Bat star</name>
    <name type="synonym">Asterina miniata</name>
    <dbReference type="NCBI Taxonomy" id="46514"/>
    <lineage>
        <taxon>Eukaryota</taxon>
        <taxon>Metazoa</taxon>
        <taxon>Echinodermata</taxon>
        <taxon>Eleutherozoa</taxon>
        <taxon>Asterozoa</taxon>
        <taxon>Asteroidea</taxon>
        <taxon>Valvatacea</taxon>
        <taxon>Valvatida</taxon>
        <taxon>Asterinidae</taxon>
        <taxon>Patiria</taxon>
    </lineage>
</organism>
<dbReference type="PANTHER" id="PTHR33539">
    <property type="entry name" value="UPF0764 PROTEIN C16ORF89"/>
    <property type="match status" value="1"/>
</dbReference>
<dbReference type="PANTHER" id="PTHR33539:SF1">
    <property type="entry name" value="UPF0764 PROTEIN C16ORF89"/>
    <property type="match status" value="1"/>
</dbReference>
<feature type="region of interest" description="Disordered" evidence="1">
    <location>
        <begin position="155"/>
        <end position="178"/>
    </location>
</feature>
<accession>A0A914AR50</accession>
<evidence type="ECO:0000313" key="2">
    <source>
        <dbReference type="EnsemblMetazoa" id="XP_038065914.1"/>
    </source>
</evidence>
<dbReference type="InterPro" id="IPR031751">
    <property type="entry name" value="DUF4735"/>
</dbReference>
<dbReference type="RefSeq" id="XP_038065914.1">
    <property type="nucleotide sequence ID" value="XM_038209986.1"/>
</dbReference>
<dbReference type="GO" id="GO:0005829">
    <property type="term" value="C:cytosol"/>
    <property type="evidence" value="ECO:0007669"/>
    <property type="project" value="TreeGrafter"/>
</dbReference>
<sequence length="392" mass="43494">MIDFFFLRKSQTSCLADCNMSFGGLKWLTVVFTVILVWSGECYGVSESCGELAHRVVRALDGALGFFDREYDKVNLDAVVGVRMAQSQLQAALAELDAAKPPELKSLQDELQKLSDQAETICDRAIPVVKRQYPKDYKDLGLLISGDFWNAGSTAEKRQTDRSLGSAPRQDEGWEPLSEPLTDRCISQLLGTKTEPCSITSFCWLAMTPRGYRSYSLSHQVLYLTVGSMMGCESHMIKRLHTPDETDRTGGSMLDSLTDGFCSDVLREAEATAGEGYPTGSQDLFMEQVLLCGLKGYEDFFRLPWLQAVLSWQDASGCFKNDVYRPHASDVDLDDPKNADVSGHVRIRRRENEVSGTGCLMHKTAVGTGFLSIYLRMLIDTMATGETVTNCL</sequence>
<evidence type="ECO:0000256" key="1">
    <source>
        <dbReference type="SAM" id="MobiDB-lite"/>
    </source>
</evidence>
<dbReference type="EnsemblMetazoa" id="XM_038209986.1">
    <property type="protein sequence ID" value="XP_038065914.1"/>
    <property type="gene ID" value="LOC119736000"/>
</dbReference>
<protein>
    <submittedName>
        <fullName evidence="2">Uncharacterized protein</fullName>
    </submittedName>
</protein>
<dbReference type="OrthoDB" id="5949187at2759"/>
<dbReference type="AlphaFoldDB" id="A0A914AR50"/>
<proteinExistence type="predicted"/>
<dbReference type="OMA" id="MTRPGCS"/>
<dbReference type="GO" id="GO:0016020">
    <property type="term" value="C:membrane"/>
    <property type="evidence" value="ECO:0007669"/>
    <property type="project" value="TreeGrafter"/>
</dbReference>
<dbReference type="Proteomes" id="UP000887568">
    <property type="component" value="Unplaced"/>
</dbReference>
<keyword evidence="3" id="KW-1185">Reference proteome</keyword>
<dbReference type="GeneID" id="119736000"/>
<evidence type="ECO:0000313" key="3">
    <source>
        <dbReference type="Proteomes" id="UP000887568"/>
    </source>
</evidence>
<reference evidence="2" key="1">
    <citation type="submission" date="2022-11" db="UniProtKB">
        <authorList>
            <consortium name="EnsemblMetazoa"/>
        </authorList>
    </citation>
    <scope>IDENTIFICATION</scope>
</reference>
<dbReference type="Pfam" id="PF15882">
    <property type="entry name" value="DUF4735"/>
    <property type="match status" value="1"/>
</dbReference>
<name>A0A914AR50_PATMI</name>